<evidence type="ECO:0000313" key="1">
    <source>
        <dbReference type="EMBL" id="WUR04791.1"/>
    </source>
</evidence>
<dbReference type="KEGG" id="vnx:VNE69_10141"/>
<proteinExistence type="predicted"/>
<gene>
    <name evidence="1" type="ORF">VNE69_10141</name>
</gene>
<dbReference type="Proteomes" id="UP001334084">
    <property type="component" value="Chromosome 10"/>
</dbReference>
<accession>A0AAX4JG59</accession>
<organism evidence="1 2">
    <name type="scientific">Vairimorpha necatrix</name>
    <dbReference type="NCBI Taxonomy" id="6039"/>
    <lineage>
        <taxon>Eukaryota</taxon>
        <taxon>Fungi</taxon>
        <taxon>Fungi incertae sedis</taxon>
        <taxon>Microsporidia</taxon>
        <taxon>Nosematidae</taxon>
        <taxon>Vairimorpha</taxon>
    </lineage>
</organism>
<keyword evidence="2" id="KW-1185">Reference proteome</keyword>
<dbReference type="GeneID" id="90542623"/>
<evidence type="ECO:0000313" key="2">
    <source>
        <dbReference type="Proteomes" id="UP001334084"/>
    </source>
</evidence>
<protein>
    <submittedName>
        <fullName evidence="1">Uncharacterized protein</fullName>
    </submittedName>
</protein>
<dbReference type="RefSeq" id="XP_065330936.1">
    <property type="nucleotide sequence ID" value="XM_065474864.1"/>
</dbReference>
<sequence length="251" mass="29978">MPLPYLNSKYPNESLLIQCTTLPLDYFNKAFEDYYCTFEGDIVEYLKDKLFTIMENTNAGWGFFYPTNELCLEKSLCHTYQNGDLGDIVRKWNEKIIFILTNTYQKLQTNMLNLKLTEYELNNYKEDLEIVFDVLTTFIKFDPRPITKADWMTFYIYSNNKMAEKIFEILKDIPMNIVLQNIKNDILMCSCFDKNKIIIVQNIITEMQQQIKQLSEETKIYFESINEMNIMFEKMEDLRNLEDIKNLINNL</sequence>
<dbReference type="AlphaFoldDB" id="A0AAX4JG59"/>
<name>A0AAX4JG59_9MICR</name>
<reference evidence="1" key="1">
    <citation type="journal article" date="2024" name="BMC Genomics">
        <title>Functional annotation of a divergent genome using sequence and structure-based similarity.</title>
        <authorList>
            <person name="Svedberg D."/>
            <person name="Winiger R.R."/>
            <person name="Berg A."/>
            <person name="Sharma H."/>
            <person name="Tellgren-Roth C."/>
            <person name="Debrunner-Vossbrinck B.A."/>
            <person name="Vossbrinck C.R."/>
            <person name="Barandun J."/>
        </authorList>
    </citation>
    <scope>NUCLEOTIDE SEQUENCE</scope>
    <source>
        <strain evidence="1">Illinois isolate</strain>
    </source>
</reference>
<dbReference type="EMBL" id="CP142735">
    <property type="protein sequence ID" value="WUR04791.1"/>
    <property type="molecule type" value="Genomic_DNA"/>
</dbReference>